<dbReference type="GO" id="GO:0005975">
    <property type="term" value="P:carbohydrate metabolic process"/>
    <property type="evidence" value="ECO:0007669"/>
    <property type="project" value="InterPro"/>
</dbReference>
<feature type="domain" description="GH16" evidence="2">
    <location>
        <begin position="58"/>
        <end position="296"/>
    </location>
</feature>
<dbReference type="PROSITE" id="PS51318">
    <property type="entry name" value="TAT"/>
    <property type="match status" value="1"/>
</dbReference>
<gene>
    <name evidence="3" type="primary">glcA_2</name>
    <name evidence="3" type="ORF">BN996_03266</name>
</gene>
<feature type="compositionally biased region" description="Polar residues" evidence="1">
    <location>
        <begin position="191"/>
        <end position="203"/>
    </location>
</feature>
<proteinExistence type="predicted"/>
<dbReference type="GO" id="GO:0004553">
    <property type="term" value="F:hydrolase activity, hydrolyzing O-glycosyl compounds"/>
    <property type="evidence" value="ECO:0007669"/>
    <property type="project" value="InterPro"/>
</dbReference>
<sequence>MRDDECPDTPDEETNAKSLHCTRRNLMKLSGAGALTALGVSSIGVGSAAVTEGGPANQDEWTLTFEDDFDGDSLDTEQWSIGWGWGTGTTMSPTEVVERNVDVRDSNLYLKGTHDGDQPYAGGVNTKNKVTFGPGSYYEAKIKFARREGFQNAFWSKPNTEAWPPEIDVVELMQDGSGTDDTHRSRHHIHYSTSTEPGDNSTHVGPGGGYTPGDDLTENYHIYGVEWQEDRITHYVDGEAVWESTDSTAMQAMQNGGVHYMMFSLNIDNVGTPDYSVPWGEEVAIDWVRLWDHSGTSSDSSTTDSTTDTTSQTDTEHYLWARSGDGNPVTFAFEASGGNIGIEPQDTTEDYWVAEDGTVAGGTTSKTSSLPGFRFTGDITDLRFDGDLDIYIDNSPVNTADLVDDSEPGPYRPSDQSQTSDSTQTTTLPNTITIDGSGYSSSTSYTVSVSDALAETDSITSEDSVSGTTASGAVGAGSDTYRFEGDVTDIALDGPADVYVNESRVDLLVIRRGSNSNGTVWYLVETDGAVQKAETSSGVADSGDDVGNSKIHGSVKDDSDAYWLFDGSVLDVSTYGGDVVATLNGQEL</sequence>
<evidence type="ECO:0000259" key="2">
    <source>
        <dbReference type="PROSITE" id="PS51762"/>
    </source>
</evidence>
<dbReference type="PANTHER" id="PTHR10963:SF60">
    <property type="entry name" value="GRAM-NEGATIVE BACTERIA-BINDING PROTEIN 1-RELATED"/>
    <property type="match status" value="1"/>
</dbReference>
<evidence type="ECO:0000313" key="3">
    <source>
        <dbReference type="EMBL" id="CQR52698.1"/>
    </source>
</evidence>
<evidence type="ECO:0000313" key="4">
    <source>
        <dbReference type="Proteomes" id="UP000198902"/>
    </source>
</evidence>
<dbReference type="EMBL" id="CSTE01000004">
    <property type="protein sequence ID" value="CQR52698.1"/>
    <property type="molecule type" value="Genomic_DNA"/>
</dbReference>
<accession>A0A0D6JV57</accession>
<dbReference type="Pfam" id="PF00722">
    <property type="entry name" value="Glyco_hydro_16"/>
    <property type="match status" value="1"/>
</dbReference>
<dbReference type="InterPro" id="IPR000757">
    <property type="entry name" value="Beta-glucanase-like"/>
</dbReference>
<feature type="compositionally biased region" description="Low complexity" evidence="1">
    <location>
        <begin position="414"/>
        <end position="435"/>
    </location>
</feature>
<dbReference type="PROSITE" id="PS51762">
    <property type="entry name" value="GH16_2"/>
    <property type="match status" value="1"/>
</dbReference>
<name>A0A0D6JV57_9EURY</name>
<dbReference type="SUPFAM" id="SSF49899">
    <property type="entry name" value="Concanavalin A-like lectins/glucanases"/>
    <property type="match status" value="1"/>
</dbReference>
<feature type="compositionally biased region" description="Low complexity" evidence="1">
    <location>
        <begin position="464"/>
        <end position="477"/>
    </location>
</feature>
<dbReference type="InterPro" id="IPR050546">
    <property type="entry name" value="Glycosyl_Hydrlase_16"/>
</dbReference>
<dbReference type="Gene3D" id="2.60.120.200">
    <property type="match status" value="1"/>
</dbReference>
<evidence type="ECO:0000256" key="1">
    <source>
        <dbReference type="SAM" id="MobiDB-lite"/>
    </source>
</evidence>
<organism evidence="3 4">
    <name type="scientific">Haloferax massiliensis</name>
    <dbReference type="NCBI Taxonomy" id="1476858"/>
    <lineage>
        <taxon>Archaea</taxon>
        <taxon>Methanobacteriati</taxon>
        <taxon>Methanobacteriota</taxon>
        <taxon>Stenosarchaea group</taxon>
        <taxon>Halobacteria</taxon>
        <taxon>Halobacteriales</taxon>
        <taxon>Haloferacaceae</taxon>
        <taxon>Haloferax</taxon>
    </lineage>
</organism>
<dbReference type="InterPro" id="IPR006311">
    <property type="entry name" value="TAT_signal"/>
</dbReference>
<feature type="region of interest" description="Disordered" evidence="1">
    <location>
        <begin position="398"/>
        <end position="435"/>
    </location>
</feature>
<feature type="region of interest" description="Disordered" evidence="1">
    <location>
        <begin position="190"/>
        <end position="213"/>
    </location>
</feature>
<keyword evidence="4" id="KW-1185">Reference proteome</keyword>
<dbReference type="CDD" id="cd08023">
    <property type="entry name" value="GH16_laminarinase_like"/>
    <property type="match status" value="1"/>
</dbReference>
<feature type="region of interest" description="Disordered" evidence="1">
    <location>
        <begin position="457"/>
        <end position="477"/>
    </location>
</feature>
<dbReference type="Proteomes" id="UP000198902">
    <property type="component" value="Unassembled WGS sequence"/>
</dbReference>
<reference evidence="4" key="1">
    <citation type="submission" date="2015-03" db="EMBL/GenBank/DDBJ databases">
        <authorList>
            <person name="Urmite Genomes"/>
        </authorList>
    </citation>
    <scope>NUCLEOTIDE SEQUENCE [LARGE SCALE GENOMIC DNA]</scope>
    <source>
        <strain evidence="4">Arc-Hr</strain>
    </source>
</reference>
<dbReference type="InterPro" id="IPR013320">
    <property type="entry name" value="ConA-like_dom_sf"/>
</dbReference>
<dbReference type="AlphaFoldDB" id="A0A0D6JV57"/>
<protein>
    <submittedName>
        <fullName evidence="3">Glucan endo-1,3-beta-glucosidase A1</fullName>
    </submittedName>
</protein>
<dbReference type="PANTHER" id="PTHR10963">
    <property type="entry name" value="GLYCOSYL HYDROLASE-RELATED"/>
    <property type="match status" value="1"/>
</dbReference>